<evidence type="ECO:0000313" key="2">
    <source>
        <dbReference type="Proteomes" id="UP000290958"/>
    </source>
</evidence>
<proteinExistence type="predicted"/>
<reference evidence="2" key="1">
    <citation type="submission" date="2019-01" db="EMBL/GenBank/DDBJ databases">
        <title>Cytophagaceae bacterium strain CAR-16.</title>
        <authorList>
            <person name="Chen W.-M."/>
        </authorList>
    </citation>
    <scope>NUCLEOTIDE SEQUENCE [LARGE SCALE GENOMIC DNA]</scope>
    <source>
        <strain evidence="2">CHR27</strain>
    </source>
</reference>
<dbReference type="Proteomes" id="UP000290958">
    <property type="component" value="Unassembled WGS sequence"/>
</dbReference>
<accession>A0A4V1N409</accession>
<dbReference type="AlphaFoldDB" id="A0A4V1N409"/>
<name>A0A4V1N409_9SPHN</name>
<dbReference type="EMBL" id="SBKP01000002">
    <property type="protein sequence ID" value="RXR30526.1"/>
    <property type="molecule type" value="Genomic_DNA"/>
</dbReference>
<protein>
    <submittedName>
        <fullName evidence="1">Uncharacterized protein</fullName>
    </submittedName>
</protein>
<organism evidence="1 2">
    <name type="scientific">Sphingobium fluviale</name>
    <dbReference type="NCBI Taxonomy" id="2506423"/>
    <lineage>
        <taxon>Bacteria</taxon>
        <taxon>Pseudomonadati</taxon>
        <taxon>Pseudomonadota</taxon>
        <taxon>Alphaproteobacteria</taxon>
        <taxon>Sphingomonadales</taxon>
        <taxon>Sphingomonadaceae</taxon>
        <taxon>Sphingobium</taxon>
    </lineage>
</organism>
<gene>
    <name evidence="1" type="ORF">EQG66_03420</name>
</gene>
<comment type="caution">
    <text evidence="1">The sequence shown here is derived from an EMBL/GenBank/DDBJ whole genome shotgun (WGS) entry which is preliminary data.</text>
</comment>
<keyword evidence="2" id="KW-1185">Reference proteome</keyword>
<sequence length="278" mass="29551">MAPQPPAYRPPSHQSRATITLILLLIAFAGGVVATVWAVPVVRQWLDRGQDAAEQAPLANVAAPAASTPSPQTASALEARLAAVSVKLDSISEQAANAGGNAARAEALLIAFAARRALDRGAPLGYLEAELRLRFADAQPRAVATIINAAASPVTIPDLQMRLGELTPALAGADAKADWWDAARRELSSLIIVRKAGAPSPEPRRVVERAQMLLASGRVDAALAEIERMRTHDKADAWLQMARQYNEARRALDVIEAAAILEPKRIPLPETDEPASAE</sequence>
<dbReference type="OrthoDB" id="7432270at2"/>
<evidence type="ECO:0000313" key="1">
    <source>
        <dbReference type="EMBL" id="RXR30526.1"/>
    </source>
</evidence>